<dbReference type="SMART" id="SM00256">
    <property type="entry name" value="FBOX"/>
    <property type="match status" value="1"/>
</dbReference>
<dbReference type="Gene3D" id="1.20.1280.50">
    <property type="match status" value="1"/>
</dbReference>
<keyword evidence="3" id="KW-1185">Reference proteome</keyword>
<comment type="caution">
    <text evidence="2">The sequence shown here is derived from an EMBL/GenBank/DDBJ whole genome shotgun (WGS) entry which is preliminary data.</text>
</comment>
<dbReference type="Pfam" id="PF07734">
    <property type="entry name" value="FBA_1"/>
    <property type="match status" value="1"/>
</dbReference>
<feature type="domain" description="F-box" evidence="1">
    <location>
        <begin position="1"/>
        <end position="44"/>
    </location>
</feature>
<dbReference type="InterPro" id="IPR050796">
    <property type="entry name" value="SCF_F-box_component"/>
</dbReference>
<dbReference type="InterPro" id="IPR006527">
    <property type="entry name" value="F-box-assoc_dom_typ1"/>
</dbReference>
<proteinExistence type="predicted"/>
<reference evidence="2" key="1">
    <citation type="submission" date="2023-07" db="EMBL/GenBank/DDBJ databases">
        <title>draft genome sequence of fig (Ficus carica).</title>
        <authorList>
            <person name="Takahashi T."/>
            <person name="Nishimura K."/>
        </authorList>
    </citation>
    <scope>NUCLEOTIDE SEQUENCE</scope>
</reference>
<gene>
    <name evidence="2" type="ORF">TIFTF001_034387</name>
</gene>
<evidence type="ECO:0000313" key="3">
    <source>
        <dbReference type="Proteomes" id="UP001187192"/>
    </source>
</evidence>
<dbReference type="InterPro" id="IPR001810">
    <property type="entry name" value="F-box_dom"/>
</dbReference>
<dbReference type="PANTHER" id="PTHR31672">
    <property type="entry name" value="BNACNNG10540D PROTEIN"/>
    <property type="match status" value="1"/>
</dbReference>
<dbReference type="CDD" id="cd22157">
    <property type="entry name" value="F-box_AtFBW1-like"/>
    <property type="match status" value="1"/>
</dbReference>
<dbReference type="AlphaFoldDB" id="A0AA88E2M9"/>
<evidence type="ECO:0000259" key="1">
    <source>
        <dbReference type="PROSITE" id="PS50181"/>
    </source>
</evidence>
<evidence type="ECO:0000313" key="2">
    <source>
        <dbReference type="EMBL" id="GMN65305.1"/>
    </source>
</evidence>
<protein>
    <recommendedName>
        <fullName evidence="1">F-box domain-containing protein</fullName>
    </recommendedName>
</protein>
<dbReference type="Proteomes" id="UP001187192">
    <property type="component" value="Unassembled WGS sequence"/>
</dbReference>
<name>A0AA88E2M9_FICCA</name>
<dbReference type="InterPro" id="IPR036047">
    <property type="entry name" value="F-box-like_dom_sf"/>
</dbReference>
<sequence>MATSLPLEIIVNLLSRLTVKDLLRFRSVCRAWRSLIDSPNFIKLHLSHSMETATNLGLVLKADELYWVDAATLRSPLRLHHPIDDGGGGVEVLGCCNGVLALLNSSGVVALWNPSTRRYRKLPISHPDHFPFPVGVFEFSTTGFGYDSVNDDYKLLRMLPGRKDDILSLCPDVKLYSVKAKTWKTVNGFPSYYGYQAGIGIFVNEALHWLVCQEPNSYCFIVGFDLVTEEHRDVLLPFYQDGRFYIKLLELGGCLSLVKNYRPEHKNSERAEIWVMKEYGVQESWTKLFSVMPSDVTGAFDYALPVLHLKSSDQVVMNLGGEKFALYDMERKRIENVTISGTPNDFKSCVCVGSLVGFDGGDGEKTAKPKQQPGRKKRGLNWCCEWRPRRKARDVFWDSSGSMFIWHGKLLMLVAVFPFAFRA</sequence>
<dbReference type="Pfam" id="PF00646">
    <property type="entry name" value="F-box"/>
    <property type="match status" value="1"/>
</dbReference>
<organism evidence="2 3">
    <name type="scientific">Ficus carica</name>
    <name type="common">Common fig</name>
    <dbReference type="NCBI Taxonomy" id="3494"/>
    <lineage>
        <taxon>Eukaryota</taxon>
        <taxon>Viridiplantae</taxon>
        <taxon>Streptophyta</taxon>
        <taxon>Embryophyta</taxon>
        <taxon>Tracheophyta</taxon>
        <taxon>Spermatophyta</taxon>
        <taxon>Magnoliopsida</taxon>
        <taxon>eudicotyledons</taxon>
        <taxon>Gunneridae</taxon>
        <taxon>Pentapetalae</taxon>
        <taxon>rosids</taxon>
        <taxon>fabids</taxon>
        <taxon>Rosales</taxon>
        <taxon>Moraceae</taxon>
        <taxon>Ficeae</taxon>
        <taxon>Ficus</taxon>
    </lineage>
</organism>
<dbReference type="PROSITE" id="PS50181">
    <property type="entry name" value="FBOX"/>
    <property type="match status" value="1"/>
</dbReference>
<dbReference type="InterPro" id="IPR017451">
    <property type="entry name" value="F-box-assoc_interact_dom"/>
</dbReference>
<dbReference type="SUPFAM" id="SSF81383">
    <property type="entry name" value="F-box domain"/>
    <property type="match status" value="1"/>
</dbReference>
<dbReference type="EMBL" id="BTGU01000225">
    <property type="protein sequence ID" value="GMN65305.1"/>
    <property type="molecule type" value="Genomic_DNA"/>
</dbReference>
<accession>A0AA88E2M9</accession>
<dbReference type="PANTHER" id="PTHR31672:SF13">
    <property type="entry name" value="F-BOX PROTEIN CPR30-LIKE"/>
    <property type="match status" value="1"/>
</dbReference>
<dbReference type="NCBIfam" id="TIGR01640">
    <property type="entry name" value="F_box_assoc_1"/>
    <property type="match status" value="1"/>
</dbReference>